<dbReference type="Pfam" id="PF20263">
    <property type="entry name" value="LYRM2-like"/>
    <property type="match status" value="1"/>
</dbReference>
<dbReference type="EMBL" id="ADBL01000303">
    <property type="status" value="NOT_ANNOTATED_CDS"/>
    <property type="molecule type" value="Genomic_DNA"/>
</dbReference>
<dbReference type="AlphaFoldDB" id="A0A0C4DNB2"/>
<dbReference type="InterPro" id="IPR046896">
    <property type="entry name" value="Cup1-like_N"/>
</dbReference>
<dbReference type="Proteomes" id="UP000011715">
    <property type="component" value="Unassembled WGS sequence"/>
</dbReference>
<dbReference type="CDD" id="cd20273">
    <property type="entry name" value="Complex1_LYR_unchar"/>
    <property type="match status" value="1"/>
</dbReference>
<evidence type="ECO:0000259" key="2">
    <source>
        <dbReference type="Pfam" id="PF20263"/>
    </source>
</evidence>
<dbReference type="VEuPathDB" id="FungiDB:MAPG_01293"/>
<evidence type="ECO:0000313" key="4">
    <source>
        <dbReference type="EnsemblFungi" id="MAPG_01293T0"/>
    </source>
</evidence>
<dbReference type="eggNOG" id="ENOG502S9TZ">
    <property type="taxonomic scope" value="Eukaryota"/>
</dbReference>
<dbReference type="EnsemblFungi" id="MAPG_01293T0">
    <property type="protein sequence ID" value="MAPG_01293T0"/>
    <property type="gene ID" value="MAPG_01293"/>
</dbReference>
<evidence type="ECO:0000313" key="3">
    <source>
        <dbReference type="EMBL" id="KLU82218.1"/>
    </source>
</evidence>
<accession>A0A0C4DNB2</accession>
<dbReference type="OrthoDB" id="5521299at2759"/>
<proteinExistence type="predicted"/>
<protein>
    <recommendedName>
        <fullName evidence="2">LYR motif-containing protein Cup1-like N-terminal domain-containing protein</fullName>
    </recommendedName>
</protein>
<reference evidence="4" key="5">
    <citation type="submission" date="2015-06" db="UniProtKB">
        <authorList>
            <consortium name="EnsemblFungi"/>
        </authorList>
    </citation>
    <scope>IDENTIFICATION</scope>
    <source>
        <strain evidence="4">ATCC 64411</strain>
    </source>
</reference>
<reference evidence="3" key="3">
    <citation type="submission" date="2011-03" db="EMBL/GenBank/DDBJ databases">
        <title>Annotation of Magnaporthe poae ATCC 64411.</title>
        <authorList>
            <person name="Ma L.-J."/>
            <person name="Dead R."/>
            <person name="Young S.K."/>
            <person name="Zeng Q."/>
            <person name="Gargeya S."/>
            <person name="Fitzgerald M."/>
            <person name="Haas B."/>
            <person name="Abouelleil A."/>
            <person name="Alvarado L."/>
            <person name="Arachchi H.M."/>
            <person name="Berlin A."/>
            <person name="Brown A."/>
            <person name="Chapman S.B."/>
            <person name="Chen Z."/>
            <person name="Dunbar C."/>
            <person name="Freedman E."/>
            <person name="Gearin G."/>
            <person name="Gellesch M."/>
            <person name="Goldberg J."/>
            <person name="Griggs A."/>
            <person name="Gujja S."/>
            <person name="Heiman D."/>
            <person name="Howarth C."/>
            <person name="Larson L."/>
            <person name="Lui A."/>
            <person name="MacDonald P.J.P."/>
            <person name="Mehta T."/>
            <person name="Montmayeur A."/>
            <person name="Murphy C."/>
            <person name="Neiman D."/>
            <person name="Pearson M."/>
            <person name="Priest M."/>
            <person name="Roberts A."/>
            <person name="Saif S."/>
            <person name="Shea T."/>
            <person name="Shenoy N."/>
            <person name="Sisk P."/>
            <person name="Stolte C."/>
            <person name="Sykes S."/>
            <person name="Yandava C."/>
            <person name="Wortman J."/>
            <person name="Nusbaum C."/>
            <person name="Birren B."/>
        </authorList>
    </citation>
    <scope>NUCLEOTIDE SEQUENCE</scope>
    <source>
        <strain evidence="3">ATCC 64411</strain>
    </source>
</reference>
<reference evidence="5" key="1">
    <citation type="submission" date="2010-05" db="EMBL/GenBank/DDBJ databases">
        <title>The genome sequence of Magnaporthe poae strain ATCC 64411.</title>
        <authorList>
            <person name="Ma L.-J."/>
            <person name="Dead R."/>
            <person name="Young S."/>
            <person name="Zeng Q."/>
            <person name="Koehrsen M."/>
            <person name="Alvarado L."/>
            <person name="Berlin A."/>
            <person name="Chapman S.B."/>
            <person name="Chen Z."/>
            <person name="Freedman E."/>
            <person name="Gellesch M."/>
            <person name="Goldberg J."/>
            <person name="Griggs A."/>
            <person name="Gujja S."/>
            <person name="Heilman E.R."/>
            <person name="Heiman D."/>
            <person name="Hepburn T."/>
            <person name="Howarth C."/>
            <person name="Jen D."/>
            <person name="Larson L."/>
            <person name="Mehta T."/>
            <person name="Neiman D."/>
            <person name="Pearson M."/>
            <person name="Roberts A."/>
            <person name="Saif S."/>
            <person name="Shea T."/>
            <person name="Shenoy N."/>
            <person name="Sisk P."/>
            <person name="Stolte C."/>
            <person name="Sykes S."/>
            <person name="Walk T."/>
            <person name="White J."/>
            <person name="Yandava C."/>
            <person name="Haas B."/>
            <person name="Nusbaum C."/>
            <person name="Birren B."/>
        </authorList>
    </citation>
    <scope>NUCLEOTIDE SEQUENCE [LARGE SCALE GENOMIC DNA]</scope>
    <source>
        <strain evidence="5">ATCC 64411 / 73-15</strain>
    </source>
</reference>
<evidence type="ECO:0000313" key="5">
    <source>
        <dbReference type="Proteomes" id="UP000011715"/>
    </source>
</evidence>
<reference evidence="3" key="2">
    <citation type="submission" date="2010-05" db="EMBL/GenBank/DDBJ databases">
        <title>The Genome Sequence of Magnaporthe poae strain ATCC 64411.</title>
        <authorList>
            <consortium name="The Broad Institute Genome Sequencing Platform"/>
            <consortium name="Broad Institute Genome Sequencing Center for Infectious Disease"/>
            <person name="Ma L.-J."/>
            <person name="Dead R."/>
            <person name="Young S."/>
            <person name="Zeng Q."/>
            <person name="Koehrsen M."/>
            <person name="Alvarado L."/>
            <person name="Berlin A."/>
            <person name="Chapman S.B."/>
            <person name="Chen Z."/>
            <person name="Freedman E."/>
            <person name="Gellesch M."/>
            <person name="Goldberg J."/>
            <person name="Griggs A."/>
            <person name="Gujja S."/>
            <person name="Heilman E.R."/>
            <person name="Heiman D."/>
            <person name="Hepburn T."/>
            <person name="Howarth C."/>
            <person name="Jen D."/>
            <person name="Larson L."/>
            <person name="Mehta T."/>
            <person name="Neiman D."/>
            <person name="Pearson M."/>
            <person name="Roberts A."/>
            <person name="Saif S."/>
            <person name="Shea T."/>
            <person name="Shenoy N."/>
            <person name="Sisk P."/>
            <person name="Stolte C."/>
            <person name="Sykes S."/>
            <person name="Walk T."/>
            <person name="White J."/>
            <person name="Yandava C."/>
            <person name="Haas B."/>
            <person name="Nusbaum C."/>
            <person name="Birren B."/>
        </authorList>
    </citation>
    <scope>NUCLEOTIDE SEQUENCE</scope>
    <source>
        <strain evidence="3">ATCC 64411</strain>
    </source>
</reference>
<keyword evidence="5" id="KW-1185">Reference proteome</keyword>
<dbReference type="EMBL" id="GL876966">
    <property type="protein sequence ID" value="KLU82218.1"/>
    <property type="molecule type" value="Genomic_DNA"/>
</dbReference>
<feature type="domain" description="LYR motif-containing protein Cup1-like N-terminal" evidence="2">
    <location>
        <begin position="14"/>
        <end position="94"/>
    </location>
</feature>
<evidence type="ECO:0000256" key="1">
    <source>
        <dbReference type="SAM" id="MobiDB-lite"/>
    </source>
</evidence>
<organism evidence="4 5">
    <name type="scientific">Magnaporthiopsis poae (strain ATCC 64411 / 73-15)</name>
    <name type="common">Kentucky bluegrass fungus</name>
    <name type="synonym">Magnaporthe poae</name>
    <dbReference type="NCBI Taxonomy" id="644358"/>
    <lineage>
        <taxon>Eukaryota</taxon>
        <taxon>Fungi</taxon>
        <taxon>Dikarya</taxon>
        <taxon>Ascomycota</taxon>
        <taxon>Pezizomycotina</taxon>
        <taxon>Sordariomycetes</taxon>
        <taxon>Sordariomycetidae</taxon>
        <taxon>Magnaporthales</taxon>
        <taxon>Magnaporthaceae</taxon>
        <taxon>Magnaporthiopsis</taxon>
    </lineage>
</organism>
<reference evidence="4" key="4">
    <citation type="journal article" date="2015" name="G3 (Bethesda)">
        <title>Genome sequences of three phytopathogenic species of the Magnaporthaceae family of fungi.</title>
        <authorList>
            <person name="Okagaki L.H."/>
            <person name="Nunes C.C."/>
            <person name="Sailsbery J."/>
            <person name="Clay B."/>
            <person name="Brown D."/>
            <person name="John T."/>
            <person name="Oh Y."/>
            <person name="Young N."/>
            <person name="Fitzgerald M."/>
            <person name="Haas B.J."/>
            <person name="Zeng Q."/>
            <person name="Young S."/>
            <person name="Adiconis X."/>
            <person name="Fan L."/>
            <person name="Levin J.Z."/>
            <person name="Mitchell T.K."/>
            <person name="Okubara P.A."/>
            <person name="Farman M.L."/>
            <person name="Kohn L.M."/>
            <person name="Birren B."/>
            <person name="Ma L.-J."/>
            <person name="Dean R.A."/>
        </authorList>
    </citation>
    <scope>NUCLEOTIDE SEQUENCE</scope>
    <source>
        <strain evidence="4">ATCC 64411 / 73-15</strain>
    </source>
</reference>
<gene>
    <name evidence="3" type="ORF">MAPG_01293</name>
</gene>
<sequence length="382" mass="43049">MPLQLPGPTTPLHLYRHLLREVGYLPPAIQPCLVDRVKLMFRRHRKDQNPGPRLRKAEGKLRTVRAAVAGDTDRLLHLTGLAFGRRGFRRRQLLSEFLQLRPPDAEPPEDGAAFDDFVRDRHTPYPTPSPALGQSSEGKGYGSLPTPDWLDKWDTEKLLRLLRYQAQAPGTTRRAVSTGKLDPRVNVPEKNIWGRPFPAKPARTKMKKWWVHMAERALPPLPAAEWELLEALATGTMESGWNIVPRRPVAQSPAAESDRQLLAAQAWDMEAYLLKPTMWVDRKSSRKQVLLSGIPQPNDEFGHAAGTRTVTRGQGGPGLSVRAMKRLYLQVWQESPLMETDPQSPDKWTLRYGKLPAKRHIPASHALIFQGVDQKGVPIKPA</sequence>
<name>A0A0C4DNB2_MAGP6</name>
<feature type="region of interest" description="Disordered" evidence="1">
    <location>
        <begin position="101"/>
        <end position="143"/>
    </location>
</feature>
<dbReference type="OMA" id="QWRHLFR"/>